<dbReference type="PANTHER" id="PTHR43080:SF2">
    <property type="entry name" value="CBS DOMAIN-CONTAINING PROTEIN"/>
    <property type="match status" value="1"/>
</dbReference>
<dbReference type="Gene3D" id="3.10.580.10">
    <property type="entry name" value="CBS-domain"/>
    <property type="match status" value="1"/>
</dbReference>
<feature type="domain" description="CBS" evidence="3">
    <location>
        <begin position="7"/>
        <end position="67"/>
    </location>
</feature>
<dbReference type="SMART" id="SM00116">
    <property type="entry name" value="CBS"/>
    <property type="match status" value="2"/>
</dbReference>
<dbReference type="PROSITE" id="PS51371">
    <property type="entry name" value="CBS"/>
    <property type="match status" value="2"/>
</dbReference>
<dbReference type="InterPro" id="IPR044725">
    <property type="entry name" value="CBSX3_CBS_dom"/>
</dbReference>
<dbReference type="OrthoDB" id="9807125at2"/>
<proteinExistence type="predicted"/>
<evidence type="ECO:0000313" key="4">
    <source>
        <dbReference type="EMBL" id="SEO13805.1"/>
    </source>
</evidence>
<evidence type="ECO:0000256" key="2">
    <source>
        <dbReference type="PROSITE-ProRule" id="PRU00703"/>
    </source>
</evidence>
<dbReference type="InterPro" id="IPR051257">
    <property type="entry name" value="Diverse_CBS-Domain"/>
</dbReference>
<keyword evidence="5" id="KW-1185">Reference proteome</keyword>
<organism evidence="4 5">
    <name type="scientific">Palleronia pelagia</name>
    <dbReference type="NCBI Taxonomy" id="387096"/>
    <lineage>
        <taxon>Bacteria</taxon>
        <taxon>Pseudomonadati</taxon>
        <taxon>Pseudomonadota</taxon>
        <taxon>Alphaproteobacteria</taxon>
        <taxon>Rhodobacterales</taxon>
        <taxon>Roseobacteraceae</taxon>
        <taxon>Palleronia</taxon>
    </lineage>
</organism>
<gene>
    <name evidence="4" type="ORF">SAMN04488011_11423</name>
</gene>
<dbReference type="RefSeq" id="WP_091846826.1">
    <property type="nucleotide sequence ID" value="NZ_FOCM01000014.1"/>
</dbReference>
<dbReference type="PANTHER" id="PTHR43080">
    <property type="entry name" value="CBS DOMAIN-CONTAINING PROTEIN CBSX3, MITOCHONDRIAL"/>
    <property type="match status" value="1"/>
</dbReference>
<keyword evidence="1 2" id="KW-0129">CBS domain</keyword>
<reference evidence="5" key="1">
    <citation type="submission" date="2016-10" db="EMBL/GenBank/DDBJ databases">
        <authorList>
            <person name="Varghese N."/>
            <person name="Submissions S."/>
        </authorList>
    </citation>
    <scope>NUCLEOTIDE SEQUENCE [LARGE SCALE GENOMIC DNA]</scope>
    <source>
        <strain evidence="5">DSM 26893</strain>
    </source>
</reference>
<evidence type="ECO:0000313" key="5">
    <source>
        <dbReference type="Proteomes" id="UP000199372"/>
    </source>
</evidence>
<protein>
    <submittedName>
        <fullName evidence="4">CBS domain-containing protein</fullName>
    </submittedName>
</protein>
<dbReference type="Pfam" id="PF00571">
    <property type="entry name" value="CBS"/>
    <property type="match status" value="2"/>
</dbReference>
<dbReference type="AlphaFoldDB" id="A0A1H8M8Y6"/>
<evidence type="ECO:0000256" key="1">
    <source>
        <dbReference type="ARBA" id="ARBA00023122"/>
    </source>
</evidence>
<dbReference type="InterPro" id="IPR000644">
    <property type="entry name" value="CBS_dom"/>
</dbReference>
<dbReference type="SUPFAM" id="SSF54631">
    <property type="entry name" value="CBS-domain pair"/>
    <property type="match status" value="1"/>
</dbReference>
<accession>A0A1H8M8Y6</accession>
<dbReference type="Proteomes" id="UP000199372">
    <property type="component" value="Unassembled WGS sequence"/>
</dbReference>
<feature type="domain" description="CBS" evidence="3">
    <location>
        <begin position="77"/>
        <end position="132"/>
    </location>
</feature>
<name>A0A1H8M8Y6_9RHOB</name>
<dbReference type="InterPro" id="IPR046342">
    <property type="entry name" value="CBS_dom_sf"/>
</dbReference>
<evidence type="ECO:0000259" key="3">
    <source>
        <dbReference type="PROSITE" id="PS51371"/>
    </source>
</evidence>
<dbReference type="EMBL" id="FOCM01000014">
    <property type="protein sequence ID" value="SEO13805.1"/>
    <property type="molecule type" value="Genomic_DNA"/>
</dbReference>
<sequence length="144" mass="15375">MKVDQILNSKGVAGVATVKPGSKVADAARLLSEKKIGAVIVSSDGVTPAGILSERDIVRDLGRRGAECMEDKVDSLMTVNLVSCARGDDAELVLTQMTDGRFRHMPVLEDGKMVGLISIGDVVKARLSELKMERDALEGMVRGH</sequence>
<dbReference type="CDD" id="cd04623">
    <property type="entry name" value="CBS_pair_bac_euk"/>
    <property type="match status" value="1"/>
</dbReference>